<accession>A0A974ZS42</accession>
<evidence type="ECO:0000313" key="1">
    <source>
        <dbReference type="EMBL" id="QSE88209.1"/>
    </source>
</evidence>
<reference evidence="1 2" key="1">
    <citation type="journal article" date="2021" name="Microbiol. Resour. Announc.">
        <title>Complete Genome Sequences of Two Rhodococcus sp. Strains with Large and Linear Chromosomes, Isolated from Apple Rhizosphere.</title>
        <authorList>
            <person name="Benning S."/>
            <person name="Brugnone N."/>
            <person name="Siani R."/>
            <person name="Kublik S."/>
            <person name="Schloter M."/>
            <person name="Rad V."/>
        </authorList>
    </citation>
    <scope>NUCLEOTIDE SEQUENCE [LARGE SCALE GENOMIC DNA]</scope>
    <source>
        <strain evidence="1 2">R79</strain>
    </source>
</reference>
<organism evidence="1 2">
    <name type="scientific">Rhodococcus pseudokoreensis</name>
    <dbReference type="NCBI Taxonomy" id="2811421"/>
    <lineage>
        <taxon>Bacteria</taxon>
        <taxon>Bacillati</taxon>
        <taxon>Actinomycetota</taxon>
        <taxon>Actinomycetes</taxon>
        <taxon>Mycobacteriales</taxon>
        <taxon>Nocardiaceae</taxon>
        <taxon>Rhodococcus</taxon>
    </lineage>
</organism>
<gene>
    <name evidence="1" type="ORF">JWS13_06045</name>
</gene>
<name>A0A974ZS42_9NOCA</name>
<protein>
    <submittedName>
        <fullName evidence="1">Uncharacterized protein</fullName>
    </submittedName>
</protein>
<keyword evidence="2" id="KW-1185">Reference proteome</keyword>
<reference evidence="1 2" key="2">
    <citation type="journal article" date="2022" name="Arch. Microbiol.">
        <title>Rhodococcus pseudokoreensis sp. nov. isolated from the rhizosphere of young M26 apple rootstocks.</title>
        <authorList>
            <person name="Kampfer P."/>
            <person name="Glaeser S.P."/>
            <person name="Blom J."/>
            <person name="Wolf J."/>
            <person name="Benning S."/>
            <person name="Schloter M."/>
            <person name="Neumann-Schaal M."/>
        </authorList>
    </citation>
    <scope>NUCLEOTIDE SEQUENCE [LARGE SCALE GENOMIC DNA]</scope>
    <source>
        <strain evidence="1 2">R79</strain>
    </source>
</reference>
<sequence length="180" mass="19089">MSRDRTARTRIRQYLATSGPIVDPSGYATSLLKDAVGYTGSAVAFIQLIAAMDRDGEIEREISGKRTYKIEGIGVPVMPSSEAMASTSRTTVITGSGQPTIELDYKLLAQALVAELLSATAEAQREAAPAAGTTTDQIAAERDQYARRLEIARNQIAELLSQPLSSAARGDDAVAARSAD</sequence>
<evidence type="ECO:0000313" key="2">
    <source>
        <dbReference type="Proteomes" id="UP000662986"/>
    </source>
</evidence>
<proteinExistence type="predicted"/>
<dbReference type="RefSeq" id="WP_206004962.1">
    <property type="nucleotide sequence ID" value="NZ_CP070619.1"/>
</dbReference>
<dbReference type="EMBL" id="CP070619">
    <property type="protein sequence ID" value="QSE88209.1"/>
    <property type="molecule type" value="Genomic_DNA"/>
</dbReference>
<dbReference type="Proteomes" id="UP000662986">
    <property type="component" value="Chromosome"/>
</dbReference>